<dbReference type="EMBL" id="RCMK01000521">
    <property type="protein sequence ID" value="KAG2924040.1"/>
    <property type="molecule type" value="Genomic_DNA"/>
</dbReference>
<accession>A0A8T1CLN7</accession>
<proteinExistence type="predicted"/>
<organism evidence="1 2">
    <name type="scientific">Phytophthora cactorum</name>
    <dbReference type="NCBI Taxonomy" id="29920"/>
    <lineage>
        <taxon>Eukaryota</taxon>
        <taxon>Sar</taxon>
        <taxon>Stramenopiles</taxon>
        <taxon>Oomycota</taxon>
        <taxon>Peronosporomycetes</taxon>
        <taxon>Peronosporales</taxon>
        <taxon>Peronosporaceae</taxon>
        <taxon>Phytophthora</taxon>
    </lineage>
</organism>
<dbReference type="Proteomes" id="UP000736787">
    <property type="component" value="Unassembled WGS sequence"/>
</dbReference>
<gene>
    <name evidence="1" type="ORF">PC117_g15524</name>
</gene>
<evidence type="ECO:0000313" key="2">
    <source>
        <dbReference type="Proteomes" id="UP000736787"/>
    </source>
</evidence>
<sequence length="91" mass="10093">MVSILNDQFLTSSRLAWFKNVLLSPVHAGGLVRCRQGQRAVHLRVDQMVYALEKPLGRVHGRLDSETGLELPGKAVTLCRCAHQLPNFSLA</sequence>
<reference evidence="1" key="1">
    <citation type="submission" date="2018-10" db="EMBL/GenBank/DDBJ databases">
        <title>Effector identification in a new, highly contiguous assembly of the strawberry crown rot pathogen Phytophthora cactorum.</title>
        <authorList>
            <person name="Armitage A.D."/>
            <person name="Nellist C.F."/>
            <person name="Bates H."/>
            <person name="Vickerstaff R.J."/>
            <person name="Harrison R.J."/>
        </authorList>
    </citation>
    <scope>NUCLEOTIDE SEQUENCE</scope>
    <source>
        <strain evidence="1">4040</strain>
    </source>
</reference>
<comment type="caution">
    <text evidence="1">The sequence shown here is derived from an EMBL/GenBank/DDBJ whole genome shotgun (WGS) entry which is preliminary data.</text>
</comment>
<name>A0A8T1CLN7_9STRA</name>
<protein>
    <submittedName>
        <fullName evidence="1">Uncharacterized protein</fullName>
    </submittedName>
</protein>
<evidence type="ECO:0000313" key="1">
    <source>
        <dbReference type="EMBL" id="KAG2924040.1"/>
    </source>
</evidence>
<dbReference type="AlphaFoldDB" id="A0A8T1CLN7"/>